<sequence>MVLAHVLQVFAPFDQTSSRLSLINQDSEALLVVMESSLNLSFDSDEQSSDNYEEKAFDAFMCPLTRQVMRDPVTIESGQTFEREAIIKWFKECRETGRNPTCPLTQITLKSTELTPCIALRKAIEEWRKRREERELEKAQVHLTLVSSEQNAVAALRHVITICQRNEASKDLVRNQGLIPMIVDMLRSSNRQVRLKALEALRVIAEENDDNKEAVSEGDTIRTIIKFLSNEYFQERALAVTLLYELSTLEPLCEKIGAVYGAILILVGMASSRAENIVAVEKAESTLKNLEKCEANIKPMAENGRLMPLLKKLLEGTPEVQLSMIECLSELVLANDAKATVASKVGPILIKIMQTGTLQAREATLKALKEISSNEASSKTLIEAGIFPPLINDLFSVGVYKFPMRLKELSASILANLVNSDTQLETIAFEHNGRMVTLLSEDVVHSLLHLISNTGPAIECRLLQVLVGLTDSEASAKEVVAAVRSSGAIISLIQFIEAVHRDIRVAALKLLGNISSYMGQDLSDALGGSTGHLSSLMRVISDTNIITEEQTAAVKLLADLPEREPGLTRQLFDLGAFRTLAIKLSEIKHGVILSNRHVTIFQEGIARILCRITYGISEPDYLNFAMQYDLGTVFLDLLQTTGQDNLQIISATVLDNLSQESKNLTRVPELPPVKCCQVFSKPAPIKGLCRVHHGFCSMKETFCLLQGRAVERLIACLDHQNEQVVEASLGALCTLLSDGVDIIEGVFVLYEAEGIRPILDVLVENRSREVRQKAVWAVERILRIDDIAREVASDQSIGSALVEAFRTGDYKTRQIAERALKHVDKLPSFSSAYHQIQRA</sequence>
<dbReference type="InterPro" id="IPR021133">
    <property type="entry name" value="HEAT_type_2"/>
</dbReference>
<dbReference type="GO" id="GO:0016567">
    <property type="term" value="P:protein ubiquitination"/>
    <property type="evidence" value="ECO:0007669"/>
    <property type="project" value="InterPro"/>
</dbReference>
<dbReference type="SUPFAM" id="SSF48371">
    <property type="entry name" value="ARM repeat"/>
    <property type="match status" value="2"/>
</dbReference>
<evidence type="ECO:0000256" key="2">
    <source>
        <dbReference type="ARBA" id="ARBA00004906"/>
    </source>
</evidence>
<dbReference type="PROSITE" id="PS51698">
    <property type="entry name" value="U_BOX"/>
    <property type="match status" value="1"/>
</dbReference>
<dbReference type="InterPro" id="IPR013083">
    <property type="entry name" value="Znf_RING/FYVE/PHD"/>
</dbReference>
<evidence type="ECO:0000256" key="6">
    <source>
        <dbReference type="PROSITE-ProRule" id="PRU00103"/>
    </source>
</evidence>
<comment type="caution">
    <text evidence="9">The sequence shown here is derived from an EMBL/GenBank/DDBJ whole genome shotgun (WGS) entry which is preliminary data.</text>
</comment>
<accession>A0AAD5ZD51</accession>
<comment type="catalytic activity">
    <reaction evidence="1">
        <text>S-ubiquitinyl-[E2 ubiquitin-conjugating enzyme]-L-cysteine + [acceptor protein]-L-lysine = [E2 ubiquitin-conjugating enzyme]-L-cysteine + N(6)-ubiquitinyl-[acceptor protein]-L-lysine.</text>
        <dbReference type="EC" id="2.3.2.27"/>
    </reaction>
</comment>
<dbReference type="GO" id="GO:0061630">
    <property type="term" value="F:ubiquitin protein ligase activity"/>
    <property type="evidence" value="ECO:0007669"/>
    <property type="project" value="UniProtKB-EC"/>
</dbReference>
<dbReference type="InterPro" id="IPR000357">
    <property type="entry name" value="HEAT"/>
</dbReference>
<dbReference type="CDD" id="cd16664">
    <property type="entry name" value="RING-Ubox_PUB"/>
    <property type="match status" value="1"/>
</dbReference>
<dbReference type="PROSITE" id="PS50077">
    <property type="entry name" value="HEAT_REPEAT"/>
    <property type="match status" value="1"/>
</dbReference>
<dbReference type="InterPro" id="IPR016024">
    <property type="entry name" value="ARM-type_fold"/>
</dbReference>
<dbReference type="SUPFAM" id="SSF57850">
    <property type="entry name" value="RING/U-box"/>
    <property type="match status" value="1"/>
</dbReference>
<evidence type="ECO:0000256" key="7">
    <source>
        <dbReference type="PROSITE-ProRule" id="PRU00259"/>
    </source>
</evidence>
<dbReference type="EC" id="2.3.2.27" evidence="3"/>
<protein>
    <recommendedName>
        <fullName evidence="3">RING-type E3 ubiquitin transferase</fullName>
        <ecNumber evidence="3">2.3.2.27</ecNumber>
    </recommendedName>
</protein>
<dbReference type="InterPro" id="IPR003613">
    <property type="entry name" value="Ubox_domain"/>
</dbReference>
<dbReference type="PANTHER" id="PTHR45958:SF3">
    <property type="entry name" value="U-BOX DOMAIN-CONTAINING PROTEIN 24"/>
    <property type="match status" value="1"/>
</dbReference>
<dbReference type="PANTHER" id="PTHR45958">
    <property type="entry name" value="RING-TYPE E3 UBIQUITIN TRANSFERASE"/>
    <property type="match status" value="1"/>
</dbReference>
<dbReference type="PROSITE" id="PS50176">
    <property type="entry name" value="ARM_REPEAT"/>
    <property type="match status" value="1"/>
</dbReference>
<evidence type="ECO:0000256" key="4">
    <source>
        <dbReference type="ARBA" id="ARBA00022679"/>
    </source>
</evidence>
<feature type="domain" description="U-box" evidence="8">
    <location>
        <begin position="55"/>
        <end position="134"/>
    </location>
</feature>
<feature type="repeat" description="HEAT" evidence="6">
    <location>
        <begin position="178"/>
        <end position="212"/>
    </location>
</feature>
<evidence type="ECO:0000256" key="3">
    <source>
        <dbReference type="ARBA" id="ARBA00012483"/>
    </source>
</evidence>
<proteinExistence type="predicted"/>
<dbReference type="InterPro" id="IPR000225">
    <property type="entry name" value="Armadillo"/>
</dbReference>
<dbReference type="SMART" id="SM00185">
    <property type="entry name" value="ARM"/>
    <property type="match status" value="8"/>
</dbReference>
<keyword evidence="10" id="KW-1185">Reference proteome</keyword>
<dbReference type="InterPro" id="IPR011989">
    <property type="entry name" value="ARM-like"/>
</dbReference>
<comment type="pathway">
    <text evidence="2">Protein modification; protein ubiquitination.</text>
</comment>
<name>A0AAD5ZD51_9POAL</name>
<dbReference type="InterPro" id="IPR045210">
    <property type="entry name" value="RING-Ubox_PUB"/>
</dbReference>
<dbReference type="SMART" id="SM00504">
    <property type="entry name" value="Ubox"/>
    <property type="match status" value="1"/>
</dbReference>
<dbReference type="EMBL" id="JAMRDG010000002">
    <property type="protein sequence ID" value="KAJ3691361.1"/>
    <property type="molecule type" value="Genomic_DNA"/>
</dbReference>
<dbReference type="Gene3D" id="1.25.10.10">
    <property type="entry name" value="Leucine-rich Repeat Variant"/>
    <property type="match status" value="3"/>
</dbReference>
<dbReference type="InterPro" id="IPR052608">
    <property type="entry name" value="U-box_domain_protein"/>
</dbReference>
<dbReference type="Gene3D" id="3.30.40.10">
    <property type="entry name" value="Zinc/RING finger domain, C3HC4 (zinc finger)"/>
    <property type="match status" value="1"/>
</dbReference>
<organism evidence="9 10">
    <name type="scientific">Rhynchospora tenuis</name>
    <dbReference type="NCBI Taxonomy" id="198213"/>
    <lineage>
        <taxon>Eukaryota</taxon>
        <taxon>Viridiplantae</taxon>
        <taxon>Streptophyta</taxon>
        <taxon>Embryophyta</taxon>
        <taxon>Tracheophyta</taxon>
        <taxon>Spermatophyta</taxon>
        <taxon>Magnoliopsida</taxon>
        <taxon>Liliopsida</taxon>
        <taxon>Poales</taxon>
        <taxon>Cyperaceae</taxon>
        <taxon>Cyperoideae</taxon>
        <taxon>Rhynchosporeae</taxon>
        <taxon>Rhynchospora</taxon>
    </lineage>
</organism>
<keyword evidence="5" id="KW-0677">Repeat</keyword>
<evidence type="ECO:0000259" key="8">
    <source>
        <dbReference type="PROSITE" id="PS51698"/>
    </source>
</evidence>
<dbReference type="Pfam" id="PF04564">
    <property type="entry name" value="U-box"/>
    <property type="match status" value="1"/>
</dbReference>
<evidence type="ECO:0000313" key="10">
    <source>
        <dbReference type="Proteomes" id="UP001210211"/>
    </source>
</evidence>
<evidence type="ECO:0000313" key="9">
    <source>
        <dbReference type="EMBL" id="KAJ3691361.1"/>
    </source>
</evidence>
<evidence type="ECO:0000256" key="5">
    <source>
        <dbReference type="ARBA" id="ARBA00022737"/>
    </source>
</evidence>
<dbReference type="Pfam" id="PF02985">
    <property type="entry name" value="HEAT"/>
    <property type="match status" value="1"/>
</dbReference>
<reference evidence="9 10" key="1">
    <citation type="journal article" date="2022" name="Cell">
        <title>Repeat-based holocentromeres influence genome architecture and karyotype evolution.</title>
        <authorList>
            <person name="Hofstatter P.G."/>
            <person name="Thangavel G."/>
            <person name="Lux T."/>
            <person name="Neumann P."/>
            <person name="Vondrak T."/>
            <person name="Novak P."/>
            <person name="Zhang M."/>
            <person name="Costa L."/>
            <person name="Castellani M."/>
            <person name="Scott A."/>
            <person name="Toegelov H."/>
            <person name="Fuchs J."/>
            <person name="Mata-Sucre Y."/>
            <person name="Dias Y."/>
            <person name="Vanzela A.L.L."/>
            <person name="Huettel B."/>
            <person name="Almeida C.C.S."/>
            <person name="Simkova H."/>
            <person name="Souza G."/>
            <person name="Pedrosa-Harand A."/>
            <person name="Macas J."/>
            <person name="Mayer K.F.X."/>
            <person name="Houben A."/>
            <person name="Marques A."/>
        </authorList>
    </citation>
    <scope>NUCLEOTIDE SEQUENCE [LARGE SCALE GENOMIC DNA]</scope>
    <source>
        <strain evidence="9">RhyTen1mFocal</strain>
    </source>
</reference>
<evidence type="ECO:0000256" key="1">
    <source>
        <dbReference type="ARBA" id="ARBA00000900"/>
    </source>
</evidence>
<gene>
    <name evidence="9" type="ORF">LUZ61_020525</name>
</gene>
<feature type="repeat" description="ARM" evidence="7">
    <location>
        <begin position="177"/>
        <end position="219"/>
    </location>
</feature>
<dbReference type="AlphaFoldDB" id="A0AAD5ZD51"/>
<keyword evidence="4" id="KW-0808">Transferase</keyword>
<dbReference type="Proteomes" id="UP001210211">
    <property type="component" value="Unassembled WGS sequence"/>
</dbReference>